<feature type="binding site" evidence="16">
    <location>
        <position position="2086"/>
    </location>
    <ligand>
        <name>GTP</name>
        <dbReference type="ChEBI" id="CHEBI:37565"/>
    </ligand>
</feature>
<keyword evidence="12 16" id="KW-0342">GTP-binding</keyword>
<dbReference type="EC" id="2.7.11.1" evidence="3"/>
<feature type="binding site" evidence="16">
    <location>
        <begin position="2142"/>
        <end position="2145"/>
    </location>
    <ligand>
        <name>GTP</name>
        <dbReference type="ChEBI" id="CHEBI:37565"/>
    </ligand>
</feature>
<dbReference type="Gene3D" id="1.10.510.10">
    <property type="entry name" value="Transferase(Phosphotransferase) domain 1"/>
    <property type="match status" value="1"/>
</dbReference>
<keyword evidence="6 17" id="KW-0479">Metal-binding</keyword>
<feature type="region of interest" description="Disordered" evidence="20">
    <location>
        <begin position="2201"/>
        <end position="2237"/>
    </location>
</feature>
<feature type="binding site" evidence="17">
    <location>
        <position position="2047"/>
    </location>
    <ligand>
        <name>Mg(2+)</name>
        <dbReference type="ChEBI" id="CHEBI:18420"/>
    </ligand>
</feature>
<dbReference type="SUPFAM" id="SSF56112">
    <property type="entry name" value="Protein kinase-like (PK-like)"/>
    <property type="match status" value="1"/>
</dbReference>
<dbReference type="SUPFAM" id="SSF52025">
    <property type="entry name" value="PA domain"/>
    <property type="match status" value="1"/>
</dbReference>
<dbReference type="InterPro" id="IPR005225">
    <property type="entry name" value="Small_GTP-bd"/>
</dbReference>
<dbReference type="Gene3D" id="1.10.238.10">
    <property type="entry name" value="EF-hand"/>
    <property type="match status" value="2"/>
</dbReference>
<dbReference type="NCBIfam" id="TIGR00231">
    <property type="entry name" value="small_GTP"/>
    <property type="match status" value="1"/>
</dbReference>
<evidence type="ECO:0000256" key="6">
    <source>
        <dbReference type="ARBA" id="ARBA00022723"/>
    </source>
</evidence>
<dbReference type="InterPro" id="IPR003137">
    <property type="entry name" value="PA_domain"/>
</dbReference>
<dbReference type="Pfam" id="PF00025">
    <property type="entry name" value="Arf"/>
    <property type="match status" value="1"/>
</dbReference>
<keyword evidence="8 16" id="KW-0547">Nucleotide-binding</keyword>
<evidence type="ECO:0000256" key="2">
    <source>
        <dbReference type="ARBA" id="ARBA00011245"/>
    </source>
</evidence>
<evidence type="ECO:0000313" key="24">
    <source>
        <dbReference type="Proteomes" id="UP000626109"/>
    </source>
</evidence>
<feature type="coiled-coil region" evidence="19">
    <location>
        <begin position="2422"/>
        <end position="2456"/>
    </location>
</feature>
<dbReference type="PRINTS" id="PR00328">
    <property type="entry name" value="SAR1GTPBP"/>
</dbReference>
<sequence length="2468" mass="269883">VARAVDSAASALRVVTDCSLRERQRLEAAILLRAWLRKTKAPPEGFGLLRDVIEAFLNLDDLPHVARQLEAALQALAPALSDSEVWQQVVLLLQSSAWAPLRGIGAGHQHLGRASRAATALQRLVCAALAGHQDSDGQDASCFDTLRSVCDTCVPDVLIAVSLACRCSDWQQLLELAATASKLHAKVLVFLLDEDPSFESDNSPPSSFTDERWCELFEGAVAGGFVAPFSSSADEPSAAAAVAAARAEKWALRALCGWADIGSESEGIADDAPAPVTQGVKLFFLSARCARAVATAGLRSPSSVARLQSLRYSRRCLEAGGEVAAAGLGDPERLLAALCRALALSGEEWGDWLEADSDNGAAVVRAAVRREDAMVAALATTSIGADVDDFWIRFIGPSISSDLMFPSAGLRRWSSFAWIRRSEPILALAAFIRRWPEVAAAALRALGHVLSADSAKAQAAAAAVAGWTGIEESAWAGSPPPPESERAVLLAARLAWAVPRLGAACPALQLPAISEMALQWAVLEAGRGQASPPVLHTALRLLAGLAEQFLASERLVAAAHSGIGPPPPPVAAGLAALRAAGARLGDASLPVRHAAVGACAAWLHALGRMGALSSDAGRHVSSLETLSVTVLEVALQCGEDLGDDGLVASEPAPQWVANVTFQLWMTGSLSVLADKQLSDGKRVHESSVCSFSIFSRQVTESETGGFRLLAIARWGEQRGQPGQFVRPVLHEYLNAHSFDELVLFENMSYDDLKEATEGYVVRDLDEPVVTPDLPTGMFNIGSAPVSELRAIDNPMVHCLDIIHHYNGVIDVPALKQKYKQAIKEKNMSLLPEPFVFKDACSPEVKVQICIITCIDGSKVIIKHCVFPTKIKPVHFKKMAYGEIHKLTFQHPKIGTKVWQYVMENLGGTQFKCFFLSPNATNKSTSQNSFMEKSDEEIDAGFAFIVKDGNQGGYVFAIAVAAAWTQVQAEYEFEKCLGEGSFGMVHKARHRRTGLLRAVKEIPKSGTEDEDFEYELKALVALDHPHIVKVIEYFDDPVKYDLVMELCTGPDLFTYILERMEGPDCGGFVPEEEVSVILRQCLKSVLCCHANGFVHRDLNARNFMITGSDRTIKLIDFGLAKRFLGFVPRDQFLEIVGTSHYMAPEMMLDGKYSPAVDMWSLGVLLYVCLTGMMLLPKDDERKKCCLRKKGFVQRKIQNCAQLQKRGCSEQARDLLGKMLKLEPLQRITASEALSHPFILNHCHLYLGEPFETNIELDPDLVDKLRRYAKAPRLKKVSLLFMAHLADHEKDLLAARHNFRTLDQDGDGEISQEDLEVGLKASGVTPPADMAEIFAACSGHREGRLHFVEFVACLLPEQLVDERLCHEAFNLLDPEGKGQLTAEDLQVVCPTYDLQRCQKMVRQANPDGNGDFFDFEHFHRFLFHFGIGLAASLQEHSSGQFDAGPYVTFKVERAADVNLSHHKSLAGRAMDGALEEASGSHGQHLEIESALLATLFSRCSVQALLRLEAAVGTRLCRELREHPAHAQNWAQALAVEGGLAVETEKAGSISVPGPPVTLSKAALRLARASQPLADGWCGLEEQDVESCAWLIHQLDASSPAGRVLRDPETGRTWGQMERLALVHFDERGCFGEDWASVVEGFRRPASEASEDRPPARAANAQGATCYVDGAPVQLRLGISAFDGNPEDGFYVDLDIEQIRPCLRPGDVLRVACVLRCGSIVRQSGLVFHHCGRAVRLVDADHFWHFVPFRRGMSHVLSIDVVPWVPSEEESSAFGPGGTAGDLKEEVEGEEFSAFRVEEDLGTAQWNIGLTEGTALVPLVWPCENEFAERPFPPEAFAGSVALLRRGGGLGFAHKALAARDAGAVGCIIYEAEGDRESLGCVWSMGQRFKGTNYPDPGIPSVLVGASDGLRLVTAAASRGGACVRLSLERSQEALRRLSSDFEAFRDNVRRGEAVRLAVLLERVSLDGHFPPQTELQEQEAVSGLSGLRLDWFLPGGDSPADRRKAPPEDPDSVTWVSIATVILILGLDSLLSDAQLLSSQLPPDNAGKTTILYRLQVDEVVQTIPTIGFNVETVQYKNIKFQVWDLGGQTSIRPYWRCYYPNTNAIIYVVDSADPDRIGDSKEELRLMLEEEELKSVTLLVLANKQDLPGAMSAAEVSESLGLTAIRNRQWAIFQTSALKGSGINEGLDWLVSVLSSTGGGGGGLGMPLPEAGALEDQRSPERGPVEPRGAAAARAQEGAPTTIGLEHERNSRFDQLGQRMYDVDLRLQQCQDVLHEDCRGLKDTLTKFHRDFDEERLSREAVAEAKSKELLGMDQRLQQSLEAEQQARREAEVKVLRTFDDRTAVLKEEIAREGRSRAEAEAALRRYVDVDIPKLYESLREEAQSRETMEDRIVRRASDEITRLQEAILTEKKAREDTEEALLRMMEDTVTKMRAEIAQERADRETTEETLLKLLEETCNKLNTASQVL</sequence>
<evidence type="ECO:0000256" key="1">
    <source>
        <dbReference type="ARBA" id="ARBA00001946"/>
    </source>
</evidence>
<comment type="similarity">
    <text evidence="13">Belongs to the protein kinase superfamily. Ser/Thr protein kinase family. CDPK subfamily.</text>
</comment>
<dbReference type="InterPro" id="IPR006689">
    <property type="entry name" value="Small_GTPase_ARF/SAR"/>
</dbReference>
<comment type="subunit">
    <text evidence="2">Monomer.</text>
</comment>
<comment type="catalytic activity">
    <reaction evidence="15">
        <text>L-seryl-[protein] + ATP = O-phospho-L-seryl-[protein] + ADP + H(+)</text>
        <dbReference type="Rhea" id="RHEA:17989"/>
        <dbReference type="Rhea" id="RHEA-COMP:9863"/>
        <dbReference type="Rhea" id="RHEA-COMP:11604"/>
        <dbReference type="ChEBI" id="CHEBI:15378"/>
        <dbReference type="ChEBI" id="CHEBI:29999"/>
        <dbReference type="ChEBI" id="CHEBI:30616"/>
        <dbReference type="ChEBI" id="CHEBI:83421"/>
        <dbReference type="ChEBI" id="CHEBI:456216"/>
        <dbReference type="EC" id="2.7.11.1"/>
    </reaction>
</comment>
<dbReference type="FunFam" id="3.30.200.20:FF:000315">
    <property type="entry name" value="Calcium-dependent protein kinase 3"/>
    <property type="match status" value="1"/>
</dbReference>
<dbReference type="GO" id="GO:0005525">
    <property type="term" value="F:GTP binding"/>
    <property type="evidence" value="ECO:0007669"/>
    <property type="project" value="UniProtKB-KW"/>
</dbReference>
<feature type="domain" description="EF-hand" evidence="22">
    <location>
        <begin position="1288"/>
        <end position="1323"/>
    </location>
</feature>
<dbReference type="InterPro" id="IPR046450">
    <property type="entry name" value="PA_dom_sf"/>
</dbReference>
<dbReference type="InterPro" id="IPR011009">
    <property type="entry name" value="Kinase-like_dom_sf"/>
</dbReference>
<keyword evidence="5" id="KW-0808">Transferase</keyword>
<protein>
    <recommendedName>
        <fullName evidence="3">non-specific serine/threonine protein kinase</fullName>
        <ecNumber evidence="3">2.7.11.1</ecNumber>
    </recommendedName>
</protein>
<gene>
    <name evidence="23" type="ORF">PGLA2088_LOCUS46549</name>
</gene>
<feature type="non-terminal residue" evidence="23">
    <location>
        <position position="2468"/>
    </location>
</feature>
<dbReference type="SMART" id="SM00054">
    <property type="entry name" value="EFh"/>
    <property type="match status" value="2"/>
</dbReference>
<dbReference type="PROSITE" id="PS00018">
    <property type="entry name" value="EF_HAND_1"/>
    <property type="match status" value="1"/>
</dbReference>
<evidence type="ECO:0000256" key="20">
    <source>
        <dbReference type="SAM" id="MobiDB-lite"/>
    </source>
</evidence>
<evidence type="ECO:0000256" key="10">
    <source>
        <dbReference type="ARBA" id="ARBA00022837"/>
    </source>
</evidence>
<evidence type="ECO:0000256" key="9">
    <source>
        <dbReference type="ARBA" id="ARBA00022777"/>
    </source>
</evidence>
<keyword evidence="17" id="KW-0460">Magnesium</keyword>
<dbReference type="PROSITE" id="PS50011">
    <property type="entry name" value="PROTEIN_KINASE_DOM"/>
    <property type="match status" value="1"/>
</dbReference>
<dbReference type="PROSITE" id="PS00107">
    <property type="entry name" value="PROTEIN_KINASE_ATP"/>
    <property type="match status" value="1"/>
</dbReference>
<dbReference type="InterPro" id="IPR002048">
    <property type="entry name" value="EF_hand_dom"/>
</dbReference>
<evidence type="ECO:0000256" key="3">
    <source>
        <dbReference type="ARBA" id="ARBA00012513"/>
    </source>
</evidence>
<dbReference type="GO" id="GO:0003924">
    <property type="term" value="F:GTPase activity"/>
    <property type="evidence" value="ECO:0007669"/>
    <property type="project" value="InterPro"/>
</dbReference>
<keyword evidence="4" id="KW-0723">Serine/threonine-protein kinase</keyword>
<feature type="binding site" evidence="17">
    <location>
        <position position="2064"/>
    </location>
    <ligand>
        <name>Mg(2+)</name>
        <dbReference type="ChEBI" id="CHEBI:18420"/>
    </ligand>
</feature>
<evidence type="ECO:0000256" key="14">
    <source>
        <dbReference type="ARBA" id="ARBA00047899"/>
    </source>
</evidence>
<dbReference type="PROSITE" id="PS51422">
    <property type="entry name" value="SAR1"/>
    <property type="match status" value="1"/>
</dbReference>
<dbReference type="Gene3D" id="3.50.30.30">
    <property type="match status" value="1"/>
</dbReference>
<dbReference type="SMART" id="SM00175">
    <property type="entry name" value="RAB"/>
    <property type="match status" value="1"/>
</dbReference>
<dbReference type="InterPro" id="IPR018247">
    <property type="entry name" value="EF_Hand_1_Ca_BS"/>
</dbReference>
<dbReference type="InterPro" id="IPR017441">
    <property type="entry name" value="Protein_kinase_ATP_BS"/>
</dbReference>
<evidence type="ECO:0000313" key="23">
    <source>
        <dbReference type="EMBL" id="CAE8732775.1"/>
    </source>
</evidence>
<evidence type="ECO:0000256" key="8">
    <source>
        <dbReference type="ARBA" id="ARBA00022741"/>
    </source>
</evidence>
<keyword evidence="7" id="KW-0677">Repeat</keyword>
<dbReference type="SMART" id="SM00177">
    <property type="entry name" value="ARF"/>
    <property type="match status" value="1"/>
</dbReference>
<dbReference type="SUPFAM" id="SSF47473">
    <property type="entry name" value="EF-hand"/>
    <property type="match status" value="1"/>
</dbReference>
<keyword evidence="10" id="KW-0106">Calcium</keyword>
<feature type="domain" description="Protein kinase" evidence="21">
    <location>
        <begin position="970"/>
        <end position="1237"/>
    </location>
</feature>
<keyword evidence="11 18" id="KW-0067">ATP-binding</keyword>
<dbReference type="GO" id="GO:0004674">
    <property type="term" value="F:protein serine/threonine kinase activity"/>
    <property type="evidence" value="ECO:0007669"/>
    <property type="project" value="UniProtKB-KW"/>
</dbReference>
<evidence type="ECO:0000256" key="16">
    <source>
        <dbReference type="PIRSR" id="PIRSR606689-1"/>
    </source>
</evidence>
<reference evidence="23" key="1">
    <citation type="submission" date="2021-02" db="EMBL/GenBank/DDBJ databases">
        <authorList>
            <person name="Dougan E. K."/>
            <person name="Rhodes N."/>
            <person name="Thang M."/>
            <person name="Chan C."/>
        </authorList>
    </citation>
    <scope>NUCLEOTIDE SEQUENCE</scope>
</reference>
<dbReference type="Pfam" id="PF02225">
    <property type="entry name" value="PA"/>
    <property type="match status" value="1"/>
</dbReference>
<dbReference type="Gene3D" id="3.40.50.300">
    <property type="entry name" value="P-loop containing nucleotide triphosphate hydrolases"/>
    <property type="match status" value="1"/>
</dbReference>
<dbReference type="Gene3D" id="3.30.200.20">
    <property type="entry name" value="Phosphorylase Kinase, domain 1"/>
    <property type="match status" value="1"/>
</dbReference>
<dbReference type="GO" id="GO:0005509">
    <property type="term" value="F:calcium ion binding"/>
    <property type="evidence" value="ECO:0007669"/>
    <property type="project" value="InterPro"/>
</dbReference>
<dbReference type="EMBL" id="CAJNNW010036233">
    <property type="protein sequence ID" value="CAE8732775.1"/>
    <property type="molecule type" value="Genomic_DNA"/>
</dbReference>
<organism evidence="23 24">
    <name type="scientific">Polarella glacialis</name>
    <name type="common">Dinoflagellate</name>
    <dbReference type="NCBI Taxonomy" id="89957"/>
    <lineage>
        <taxon>Eukaryota</taxon>
        <taxon>Sar</taxon>
        <taxon>Alveolata</taxon>
        <taxon>Dinophyceae</taxon>
        <taxon>Suessiales</taxon>
        <taxon>Suessiaceae</taxon>
        <taxon>Polarella</taxon>
    </lineage>
</organism>
<evidence type="ECO:0000259" key="22">
    <source>
        <dbReference type="PROSITE" id="PS50222"/>
    </source>
</evidence>
<comment type="cofactor">
    <cofactor evidence="1">
        <name>Mg(2+)</name>
        <dbReference type="ChEBI" id="CHEBI:18420"/>
    </cofactor>
</comment>
<dbReference type="FunFam" id="1.10.510.10:FF:000571">
    <property type="entry name" value="Maternal embryonic leucine zipper kinase"/>
    <property type="match status" value="1"/>
</dbReference>
<dbReference type="GO" id="GO:0005524">
    <property type="term" value="F:ATP binding"/>
    <property type="evidence" value="ECO:0007669"/>
    <property type="project" value="UniProtKB-UniRule"/>
</dbReference>
<keyword evidence="19" id="KW-0175">Coiled coil</keyword>
<comment type="caution">
    <text evidence="23">The sequence shown here is derived from an EMBL/GenBank/DDBJ whole genome shotgun (WGS) entry which is preliminary data.</text>
</comment>
<evidence type="ECO:0000256" key="17">
    <source>
        <dbReference type="PIRSR" id="PIRSR606689-2"/>
    </source>
</evidence>
<feature type="compositionally biased region" description="Low complexity" evidence="20">
    <location>
        <begin position="2225"/>
        <end position="2237"/>
    </location>
</feature>
<dbReference type="InterPro" id="IPR011992">
    <property type="entry name" value="EF-hand-dom_pair"/>
</dbReference>
<evidence type="ECO:0000256" key="12">
    <source>
        <dbReference type="ARBA" id="ARBA00023134"/>
    </source>
</evidence>
<feature type="binding site" evidence="18">
    <location>
        <position position="999"/>
    </location>
    <ligand>
        <name>ATP</name>
        <dbReference type="ChEBI" id="CHEBI:30616"/>
    </ligand>
</feature>
<dbReference type="PROSITE" id="PS50222">
    <property type="entry name" value="EF_HAND_2"/>
    <property type="match status" value="2"/>
</dbReference>
<accession>A0A813LR38</accession>
<proteinExistence type="inferred from homology"/>
<evidence type="ECO:0000256" key="5">
    <source>
        <dbReference type="ARBA" id="ARBA00022679"/>
    </source>
</evidence>
<dbReference type="Proteomes" id="UP000626109">
    <property type="component" value="Unassembled WGS sequence"/>
</dbReference>
<evidence type="ECO:0000256" key="7">
    <source>
        <dbReference type="ARBA" id="ARBA00022737"/>
    </source>
</evidence>
<keyword evidence="9" id="KW-0418">Kinase</keyword>
<evidence type="ECO:0000256" key="18">
    <source>
        <dbReference type="PROSITE-ProRule" id="PRU10141"/>
    </source>
</evidence>
<evidence type="ECO:0000256" key="11">
    <source>
        <dbReference type="ARBA" id="ARBA00022840"/>
    </source>
</evidence>
<evidence type="ECO:0000256" key="13">
    <source>
        <dbReference type="ARBA" id="ARBA00024334"/>
    </source>
</evidence>
<feature type="compositionally biased region" description="Basic and acidic residues" evidence="20">
    <location>
        <begin position="2214"/>
        <end position="2224"/>
    </location>
</feature>
<dbReference type="PROSITE" id="PS51417">
    <property type="entry name" value="ARF"/>
    <property type="match status" value="1"/>
</dbReference>
<evidence type="ECO:0000256" key="4">
    <source>
        <dbReference type="ARBA" id="ARBA00022527"/>
    </source>
</evidence>
<dbReference type="FunFam" id="3.40.50.300:FF:000624">
    <property type="entry name" value="ADP-ribosylation factor 1"/>
    <property type="match status" value="1"/>
</dbReference>
<dbReference type="CDD" id="cd04151">
    <property type="entry name" value="Arl1"/>
    <property type="match status" value="1"/>
</dbReference>
<evidence type="ECO:0000259" key="21">
    <source>
        <dbReference type="PROSITE" id="PS50011"/>
    </source>
</evidence>
<dbReference type="SUPFAM" id="SSF52540">
    <property type="entry name" value="P-loop containing nucleoside triphosphate hydrolases"/>
    <property type="match status" value="1"/>
</dbReference>
<feature type="domain" description="EF-hand" evidence="22">
    <location>
        <begin position="1358"/>
        <end position="1393"/>
    </location>
</feature>
<dbReference type="SMART" id="SM00178">
    <property type="entry name" value="SAR"/>
    <property type="match status" value="1"/>
</dbReference>
<dbReference type="InterPro" id="IPR024156">
    <property type="entry name" value="Small_GTPase_ARF"/>
</dbReference>
<dbReference type="InterPro" id="IPR000719">
    <property type="entry name" value="Prot_kinase_dom"/>
</dbReference>
<dbReference type="PANTHER" id="PTHR11711">
    <property type="entry name" value="ADP RIBOSYLATION FACTOR-RELATED"/>
    <property type="match status" value="1"/>
</dbReference>
<name>A0A813LR38_POLGL</name>
<dbReference type="InterPro" id="IPR027417">
    <property type="entry name" value="P-loop_NTPase"/>
</dbReference>
<evidence type="ECO:0000256" key="19">
    <source>
        <dbReference type="SAM" id="Coils"/>
    </source>
</evidence>
<evidence type="ECO:0000256" key="15">
    <source>
        <dbReference type="ARBA" id="ARBA00048679"/>
    </source>
</evidence>
<dbReference type="Pfam" id="PF00069">
    <property type="entry name" value="Pkinase"/>
    <property type="match status" value="1"/>
</dbReference>
<comment type="catalytic activity">
    <reaction evidence="14">
        <text>L-threonyl-[protein] + ATP = O-phospho-L-threonyl-[protein] + ADP + H(+)</text>
        <dbReference type="Rhea" id="RHEA:46608"/>
        <dbReference type="Rhea" id="RHEA-COMP:11060"/>
        <dbReference type="Rhea" id="RHEA-COMP:11605"/>
        <dbReference type="ChEBI" id="CHEBI:15378"/>
        <dbReference type="ChEBI" id="CHEBI:30013"/>
        <dbReference type="ChEBI" id="CHEBI:30616"/>
        <dbReference type="ChEBI" id="CHEBI:61977"/>
        <dbReference type="ChEBI" id="CHEBI:456216"/>
        <dbReference type="EC" id="2.7.11.1"/>
    </reaction>
</comment>